<protein>
    <submittedName>
        <fullName evidence="1">DUF1853 family protein</fullName>
    </submittedName>
</protein>
<dbReference type="InterPro" id="IPR015003">
    <property type="entry name" value="DUF1853"/>
</dbReference>
<accession>A0ABS8EPC8</accession>
<proteinExistence type="predicted"/>
<reference evidence="2" key="1">
    <citation type="submission" date="2021-03" db="EMBL/GenBank/DDBJ databases">
        <title>Genome of Cognatishimia sp. F0-27.</title>
        <authorList>
            <person name="Ping X."/>
        </authorList>
    </citation>
    <scope>NUCLEOTIDE SEQUENCE [LARGE SCALE GENOMIC DNA]</scope>
    <source>
        <strain evidence="2">E313</strain>
    </source>
</reference>
<name>A0ABS8EPC8_9FLAO</name>
<sequence>MNNQIELQYHGFINTPSLWANNDIYGLNQFKFENYYRKINNLKQFNANRLGKRVEQFVVFHLNLLEDINIIDKNIQIKKDKRTIGELDLLLLNKNQATHIEIIYKFYLYDTSIDSRNQLDKWIGPNKKDTLIYKLKKLKEKQLPLINHPNSKRLLENYFVSAKNIEQHVCFKAQLFIPYKTNQIDISPLNTSCIKGFYIPYSQLDRLKNCMFYIPKKLDWLIEPHLKVDWMSFDASKIEMNMYIGQLRSPLCWLRSKNNTLQKCFVTFWEN</sequence>
<evidence type="ECO:0000313" key="2">
    <source>
        <dbReference type="Proteomes" id="UP000778797"/>
    </source>
</evidence>
<evidence type="ECO:0000313" key="1">
    <source>
        <dbReference type="EMBL" id="MCC1485079.1"/>
    </source>
</evidence>
<reference evidence="2" key="2">
    <citation type="submission" date="2023-07" db="EMBL/GenBank/DDBJ databases">
        <title>Genome of Winogradskyella sp. E313.</title>
        <authorList>
            <person name="Zhou Y."/>
        </authorList>
    </citation>
    <scope>NUCLEOTIDE SEQUENCE [LARGE SCALE GENOMIC DNA]</scope>
    <source>
        <strain evidence="2">E313</strain>
    </source>
</reference>
<dbReference type="Proteomes" id="UP000778797">
    <property type="component" value="Unassembled WGS sequence"/>
</dbReference>
<organism evidence="1 2">
    <name type="scientific">Winogradskyella immobilis</name>
    <dbReference type="NCBI Taxonomy" id="2816852"/>
    <lineage>
        <taxon>Bacteria</taxon>
        <taxon>Pseudomonadati</taxon>
        <taxon>Bacteroidota</taxon>
        <taxon>Flavobacteriia</taxon>
        <taxon>Flavobacteriales</taxon>
        <taxon>Flavobacteriaceae</taxon>
        <taxon>Winogradskyella</taxon>
    </lineage>
</organism>
<dbReference type="Pfam" id="PF08907">
    <property type="entry name" value="DUF1853"/>
    <property type="match status" value="1"/>
</dbReference>
<keyword evidence="2" id="KW-1185">Reference proteome</keyword>
<gene>
    <name evidence="1" type="ORF">J1C55_10800</name>
</gene>
<dbReference type="RefSeq" id="WP_227477572.1">
    <property type="nucleotide sequence ID" value="NZ_JAFMPT010000015.1"/>
</dbReference>
<comment type="caution">
    <text evidence="1">The sequence shown here is derived from an EMBL/GenBank/DDBJ whole genome shotgun (WGS) entry which is preliminary data.</text>
</comment>
<dbReference type="EMBL" id="JAFMPT010000015">
    <property type="protein sequence ID" value="MCC1485079.1"/>
    <property type="molecule type" value="Genomic_DNA"/>
</dbReference>